<dbReference type="GO" id="GO:0016791">
    <property type="term" value="F:phosphatase activity"/>
    <property type="evidence" value="ECO:0007669"/>
    <property type="project" value="UniProtKB-ARBA"/>
</dbReference>
<dbReference type="OrthoDB" id="426235at2759"/>
<dbReference type="SUPFAM" id="SSF56784">
    <property type="entry name" value="HAD-like"/>
    <property type="match status" value="1"/>
</dbReference>
<sequence>MSRRMILSPVKEGDVAIKGIVFDMDGTLCLPQTWMFAEMRSEIGLHDRSIDILKFIGDMSPDDQALANAKIAGVERKAMEQMVSHINQYQASTGTNNVSQEPQPGLGELMKNTDPLKTPVKHLMSNFIPEEELHPIVTRAFTPPKPHPAPILHIAEQWGLQPESLIMVGDSIDDMMAGNSAGAATILIRSHANGHITDIDETDYVVDSLLDIITLIEDGFLTKN</sequence>
<dbReference type="Gene3D" id="3.40.50.1000">
    <property type="entry name" value="HAD superfamily/HAD-like"/>
    <property type="match status" value="1"/>
</dbReference>
<dbReference type="Gene3D" id="1.10.260.80">
    <property type="match status" value="1"/>
</dbReference>
<evidence type="ECO:0000313" key="1">
    <source>
        <dbReference type="EMBL" id="CDR41206.1"/>
    </source>
</evidence>
<dbReference type="InterPro" id="IPR023214">
    <property type="entry name" value="HAD_sf"/>
</dbReference>
<dbReference type="PhylomeDB" id="A0A061AU92"/>
<dbReference type="PANTHER" id="PTHR43885">
    <property type="entry name" value="HALOACID DEHALOGENASE-LIKE HYDROLASE"/>
    <property type="match status" value="1"/>
</dbReference>
<gene>
    <name evidence="1" type="ORF">CYFA0S_06e03906g</name>
</gene>
<dbReference type="NCBIfam" id="TIGR01549">
    <property type="entry name" value="HAD-SF-IA-v1"/>
    <property type="match status" value="1"/>
</dbReference>
<reference evidence="1" key="1">
    <citation type="journal article" date="2014" name="Genome Announc.">
        <title>Genome sequence of the yeast Cyberlindnera fabianii (Hansenula fabianii).</title>
        <authorList>
            <person name="Freel K.C."/>
            <person name="Sarilar V."/>
            <person name="Neuveglise C."/>
            <person name="Devillers H."/>
            <person name="Friedrich A."/>
            <person name="Schacherer J."/>
        </authorList>
    </citation>
    <scope>NUCLEOTIDE SEQUENCE</scope>
    <source>
        <strain evidence="1">YJS4271</strain>
    </source>
</reference>
<dbReference type="Pfam" id="PF13242">
    <property type="entry name" value="Hydrolase_like"/>
    <property type="match status" value="1"/>
</dbReference>
<dbReference type="EMBL" id="LK052891">
    <property type="protein sequence ID" value="CDR41206.1"/>
    <property type="molecule type" value="Genomic_DNA"/>
</dbReference>
<organism evidence="1">
    <name type="scientific">Cyberlindnera fabianii</name>
    <name type="common">Yeast</name>
    <name type="synonym">Hansenula fabianii</name>
    <dbReference type="NCBI Taxonomy" id="36022"/>
    <lineage>
        <taxon>Eukaryota</taxon>
        <taxon>Fungi</taxon>
        <taxon>Dikarya</taxon>
        <taxon>Ascomycota</taxon>
        <taxon>Saccharomycotina</taxon>
        <taxon>Saccharomycetes</taxon>
        <taxon>Phaffomycetales</taxon>
        <taxon>Phaffomycetaceae</taxon>
        <taxon>Cyberlindnera</taxon>
    </lineage>
</organism>
<dbReference type="AlphaFoldDB" id="A0A061AU92"/>
<name>A0A061AU92_CYBFA</name>
<dbReference type="VEuPathDB" id="FungiDB:BON22_3048"/>
<dbReference type="InterPro" id="IPR006439">
    <property type="entry name" value="HAD-SF_hydro_IA"/>
</dbReference>
<proteinExistence type="predicted"/>
<dbReference type="InterPro" id="IPR036412">
    <property type="entry name" value="HAD-like_sf"/>
</dbReference>
<dbReference type="PANTHER" id="PTHR43885:SF1">
    <property type="entry name" value="SUPERFAMILY HYDROLASE, PUTATIVE (AFU_ORTHOLOGUE AFUA_4G13290)-RELATED"/>
    <property type="match status" value="1"/>
</dbReference>
<protein>
    <submittedName>
        <fullName evidence="1">CYFA0S06e03906g1_1</fullName>
    </submittedName>
</protein>
<accession>A0A061AU92</accession>